<dbReference type="Pfam" id="PF01345">
    <property type="entry name" value="DUF11"/>
    <property type="match status" value="1"/>
</dbReference>
<comment type="caution">
    <text evidence="2">The sequence shown here is derived from an EMBL/GenBank/DDBJ whole genome shotgun (WGS) entry which is preliminary data.</text>
</comment>
<dbReference type="EMBL" id="SZQA01000005">
    <property type="protein sequence ID" value="TKK89834.1"/>
    <property type="molecule type" value="Genomic_DNA"/>
</dbReference>
<evidence type="ECO:0000313" key="2">
    <source>
        <dbReference type="EMBL" id="TKK89834.1"/>
    </source>
</evidence>
<accession>A0A4U3MMH2</accession>
<feature type="domain" description="DUF11" evidence="1">
    <location>
        <begin position="62"/>
        <end position="150"/>
    </location>
</feature>
<protein>
    <recommendedName>
        <fullName evidence="1">DUF11 domain-containing protein</fullName>
    </recommendedName>
</protein>
<dbReference type="OrthoDB" id="3530239at2"/>
<dbReference type="Proteomes" id="UP000308705">
    <property type="component" value="Unassembled WGS sequence"/>
</dbReference>
<reference evidence="2 3" key="1">
    <citation type="submission" date="2019-04" db="EMBL/GenBank/DDBJ databases">
        <title>Herbidospora sp. NEAU-GS14.nov., a novel actinomycete isolated from soil.</title>
        <authorList>
            <person name="Han L."/>
        </authorList>
    </citation>
    <scope>NUCLEOTIDE SEQUENCE [LARGE SCALE GENOMIC DNA]</scope>
    <source>
        <strain evidence="2 3">NEAU-GS14</strain>
    </source>
</reference>
<evidence type="ECO:0000313" key="3">
    <source>
        <dbReference type="Proteomes" id="UP000308705"/>
    </source>
</evidence>
<organism evidence="2 3">
    <name type="scientific">Herbidospora galbida</name>
    <dbReference type="NCBI Taxonomy" id="2575442"/>
    <lineage>
        <taxon>Bacteria</taxon>
        <taxon>Bacillati</taxon>
        <taxon>Actinomycetota</taxon>
        <taxon>Actinomycetes</taxon>
        <taxon>Streptosporangiales</taxon>
        <taxon>Streptosporangiaceae</taxon>
        <taxon>Herbidospora</taxon>
    </lineage>
</organism>
<proteinExistence type="predicted"/>
<evidence type="ECO:0000259" key="1">
    <source>
        <dbReference type="Pfam" id="PF01345"/>
    </source>
</evidence>
<keyword evidence="3" id="KW-1185">Reference proteome</keyword>
<dbReference type="AlphaFoldDB" id="A0A4U3MMH2"/>
<sequence>MVGNPIEYHGGSFSLPVCSLGDNHMRTVTRAIAGVALLASAALVAPASASATTADDPWSLFKITKLSYTKKAKPGGYVTYTFQVTNNGPHAADYFDVGGVLPKHVDLKKKISYGSGDELKCYLDGRNFFCPNDFILEVGDSTWVSLRFQLKKTAKGTQTGKVGAWVYDIPAGAENLDRARLREQNLKGWEMMRTVKTAVVVKKK</sequence>
<dbReference type="InterPro" id="IPR001434">
    <property type="entry name" value="OmcB-like_DUF11"/>
</dbReference>
<gene>
    <name evidence="2" type="ORF">FDA94_08085</name>
</gene>
<name>A0A4U3MMH2_9ACTN</name>